<reference evidence="9 10" key="1">
    <citation type="submission" date="2024-02" db="EMBL/GenBank/DDBJ databases">
        <title>De novo assembly and annotation of 12 fungi associated with fruit tree decline syndrome in Ontario, Canada.</title>
        <authorList>
            <person name="Sulman M."/>
            <person name="Ellouze W."/>
            <person name="Ilyukhin E."/>
        </authorList>
    </citation>
    <scope>NUCLEOTIDE SEQUENCE [LARGE SCALE GENOMIC DNA]</scope>
    <source>
        <strain evidence="9 10">M42-189</strain>
    </source>
</reference>
<dbReference type="SUPFAM" id="SSF52833">
    <property type="entry name" value="Thioredoxin-like"/>
    <property type="match status" value="3"/>
</dbReference>
<keyword evidence="4 6" id="KW-0472">Membrane</keyword>
<dbReference type="Proteomes" id="UP001521785">
    <property type="component" value="Unassembled WGS sequence"/>
</dbReference>
<sequence>MRFVLFSLLSLATIATSLAVEPRAPAKGDSTKAEDDWEEEVAPDTIFNGQTVPPMKELGTDVDKEISHGNWIVEYYSPACPHCMRFKPVYQTLYEFYYTSKPITTSQENDEDGLNSFTRWYDFKFAKVDCLAYRDTCGDHDIQNYPSIVQYKDGKEVTKKIGEQSLKDMSSWVEEILETIKSGSRKQGGPKLPKVGANSVETGPETEGEAKENNQGVEAAKETSSESPSRTSDPPKMAKPTPAEPTSTPNPSGISVALTPDTFQELVTTTSDPWFIKFYAPWCHHCQAMAPMWAQMAREMQGKLNIGEVDCDANNRLCKDAGVKGYPTILFFRGGERTEYNGMRGLGDFLDYANKAVAVGEGVQDVDLAAFNEMEKTEEVIFVYFYDHATTSEDFQALDRLTLNLVGKAKLVKTNDQAMFDRFKISTWPRMMVSRDGKPTYYDRRTPKEMRDTQKLLSWMKSVWIPIIPELKGENAREIMDGKMVVLAILDRENKVEFEAARRELKNAALEWIDKEDQMYQLERQELRDAKQLRIEEAEDKGDQRALRDAKGTRIDMNDIKRRQVGFAWVDGVFWERWIRTTFGIDVKDGERVVINDEDNNRYWDVSINGEFIRPSRSSILDTVKEVTKNPSTISPKSTSGTFMSFFHSIRRFGSDHPIFAVALAVVGIAASYLAKRKRRTGGYFQLGEKDGILGGTGLGKND</sequence>
<feature type="signal peptide" evidence="7">
    <location>
        <begin position="1"/>
        <end position="19"/>
    </location>
</feature>
<feature type="domain" description="Thioredoxin" evidence="8">
    <location>
        <begin position="237"/>
        <end position="465"/>
    </location>
</feature>
<evidence type="ECO:0000256" key="4">
    <source>
        <dbReference type="ARBA" id="ARBA00023136"/>
    </source>
</evidence>
<protein>
    <recommendedName>
        <fullName evidence="8">Thioredoxin domain-containing protein</fullName>
    </recommendedName>
</protein>
<keyword evidence="7" id="KW-0732">Signal</keyword>
<dbReference type="InterPro" id="IPR052250">
    <property type="entry name" value="PDI_TMX3"/>
</dbReference>
<feature type="compositionally biased region" description="Polar residues" evidence="5">
    <location>
        <begin position="244"/>
        <end position="253"/>
    </location>
</feature>
<organism evidence="9 10">
    <name type="scientific">Paraconiothyrium brasiliense</name>
    <dbReference type="NCBI Taxonomy" id="300254"/>
    <lineage>
        <taxon>Eukaryota</taxon>
        <taxon>Fungi</taxon>
        <taxon>Dikarya</taxon>
        <taxon>Ascomycota</taxon>
        <taxon>Pezizomycotina</taxon>
        <taxon>Dothideomycetes</taxon>
        <taxon>Pleosporomycetidae</taxon>
        <taxon>Pleosporales</taxon>
        <taxon>Massarineae</taxon>
        <taxon>Didymosphaeriaceae</taxon>
        <taxon>Paraconiothyrium</taxon>
    </lineage>
</organism>
<evidence type="ECO:0000256" key="3">
    <source>
        <dbReference type="ARBA" id="ARBA00022989"/>
    </source>
</evidence>
<keyword evidence="10" id="KW-1185">Reference proteome</keyword>
<dbReference type="InterPro" id="IPR036249">
    <property type="entry name" value="Thioredoxin-like_sf"/>
</dbReference>
<proteinExistence type="predicted"/>
<dbReference type="Pfam" id="PF00085">
    <property type="entry name" value="Thioredoxin"/>
    <property type="match status" value="2"/>
</dbReference>
<dbReference type="PANTHER" id="PTHR46426">
    <property type="entry name" value="PROTEIN DISULFIDE-ISOMERASE TMX3"/>
    <property type="match status" value="1"/>
</dbReference>
<feature type="chain" id="PRO_5047483311" description="Thioredoxin domain-containing protein" evidence="7">
    <location>
        <begin position="20"/>
        <end position="703"/>
    </location>
</feature>
<evidence type="ECO:0000259" key="8">
    <source>
        <dbReference type="PROSITE" id="PS51352"/>
    </source>
</evidence>
<dbReference type="PANTHER" id="PTHR46426:SF1">
    <property type="entry name" value="PROTEIN DISULFIDE-ISOMERASE TMX3"/>
    <property type="match status" value="1"/>
</dbReference>
<evidence type="ECO:0000313" key="9">
    <source>
        <dbReference type="EMBL" id="KAL1592359.1"/>
    </source>
</evidence>
<evidence type="ECO:0000256" key="5">
    <source>
        <dbReference type="SAM" id="MobiDB-lite"/>
    </source>
</evidence>
<keyword evidence="3 6" id="KW-1133">Transmembrane helix</keyword>
<comment type="caution">
    <text evidence="9">The sequence shown here is derived from an EMBL/GenBank/DDBJ whole genome shotgun (WGS) entry which is preliminary data.</text>
</comment>
<feature type="region of interest" description="Disordered" evidence="5">
    <location>
        <begin position="183"/>
        <end position="257"/>
    </location>
</feature>
<dbReference type="PROSITE" id="PS51352">
    <property type="entry name" value="THIOREDOXIN_2"/>
    <property type="match status" value="2"/>
</dbReference>
<evidence type="ECO:0000256" key="2">
    <source>
        <dbReference type="ARBA" id="ARBA00022692"/>
    </source>
</evidence>
<feature type="transmembrane region" description="Helical" evidence="6">
    <location>
        <begin position="657"/>
        <end position="675"/>
    </location>
</feature>
<dbReference type="InterPro" id="IPR013766">
    <property type="entry name" value="Thioredoxin_domain"/>
</dbReference>
<gene>
    <name evidence="9" type="ORF">SLS60_011438</name>
</gene>
<evidence type="ECO:0000256" key="1">
    <source>
        <dbReference type="ARBA" id="ARBA00004167"/>
    </source>
</evidence>
<dbReference type="Gene3D" id="3.40.30.10">
    <property type="entry name" value="Glutaredoxin"/>
    <property type="match status" value="2"/>
</dbReference>
<evidence type="ECO:0000256" key="7">
    <source>
        <dbReference type="SAM" id="SignalP"/>
    </source>
</evidence>
<dbReference type="PRINTS" id="PR00421">
    <property type="entry name" value="THIOREDOXIN"/>
</dbReference>
<dbReference type="EMBL" id="JAKJXO020000021">
    <property type="protein sequence ID" value="KAL1592359.1"/>
    <property type="molecule type" value="Genomic_DNA"/>
</dbReference>
<name>A0ABR3QJL3_9PLEO</name>
<feature type="domain" description="Thioredoxin" evidence="8">
    <location>
        <begin position="46"/>
        <end position="178"/>
    </location>
</feature>
<keyword evidence="2 6" id="KW-0812">Transmembrane</keyword>
<evidence type="ECO:0000313" key="10">
    <source>
        <dbReference type="Proteomes" id="UP001521785"/>
    </source>
</evidence>
<dbReference type="CDD" id="cd02961">
    <property type="entry name" value="PDI_a_family"/>
    <property type="match status" value="2"/>
</dbReference>
<accession>A0ABR3QJL3</accession>
<comment type="subcellular location">
    <subcellularLocation>
        <location evidence="1">Membrane</location>
        <topology evidence="1">Single-pass membrane protein</topology>
    </subcellularLocation>
</comment>
<evidence type="ECO:0000256" key="6">
    <source>
        <dbReference type="SAM" id="Phobius"/>
    </source>
</evidence>